<dbReference type="PROSITE" id="PS00463">
    <property type="entry name" value="ZN2_CY6_FUNGAL_1"/>
    <property type="match status" value="1"/>
</dbReference>
<keyword evidence="2" id="KW-0479">Metal-binding</keyword>
<evidence type="ECO:0000313" key="6">
    <source>
        <dbReference type="Proteomes" id="UP000736672"/>
    </source>
</evidence>
<dbReference type="GO" id="GO:0000981">
    <property type="term" value="F:DNA-binding transcription factor activity, RNA polymerase II-specific"/>
    <property type="evidence" value="ECO:0007669"/>
    <property type="project" value="InterPro"/>
</dbReference>
<evidence type="ECO:0000256" key="2">
    <source>
        <dbReference type="ARBA" id="ARBA00022723"/>
    </source>
</evidence>
<name>A0A9P9RCQ1_FUSSL</name>
<dbReference type="InterPro" id="IPR050613">
    <property type="entry name" value="Sec_Metabolite_Reg"/>
</dbReference>
<dbReference type="Pfam" id="PF00172">
    <property type="entry name" value="Zn_clus"/>
    <property type="match status" value="1"/>
</dbReference>
<evidence type="ECO:0000256" key="3">
    <source>
        <dbReference type="ARBA" id="ARBA00023242"/>
    </source>
</evidence>
<dbReference type="Pfam" id="PF04082">
    <property type="entry name" value="Fungal_trans"/>
    <property type="match status" value="1"/>
</dbReference>
<dbReference type="InterPro" id="IPR007219">
    <property type="entry name" value="XnlR_reg_dom"/>
</dbReference>
<dbReference type="OrthoDB" id="10263753at2759"/>
<gene>
    <name evidence="5" type="ORF">B0J15DRAFT_521990</name>
</gene>
<dbReference type="PANTHER" id="PTHR31001:SF87">
    <property type="entry name" value="COL-21"/>
    <property type="match status" value="1"/>
</dbReference>
<dbReference type="SUPFAM" id="SSF57701">
    <property type="entry name" value="Zn2/Cys6 DNA-binding domain"/>
    <property type="match status" value="1"/>
</dbReference>
<comment type="subcellular location">
    <subcellularLocation>
        <location evidence="1">Nucleus</location>
    </subcellularLocation>
</comment>
<comment type="caution">
    <text evidence="5">The sequence shown here is derived from an EMBL/GenBank/DDBJ whole genome shotgun (WGS) entry which is preliminary data.</text>
</comment>
<reference evidence="5" key="1">
    <citation type="journal article" date="2021" name="Nat. Commun.">
        <title>Genetic determinants of endophytism in the Arabidopsis root mycobiome.</title>
        <authorList>
            <person name="Mesny F."/>
            <person name="Miyauchi S."/>
            <person name="Thiergart T."/>
            <person name="Pickel B."/>
            <person name="Atanasova L."/>
            <person name="Karlsson M."/>
            <person name="Huettel B."/>
            <person name="Barry K.W."/>
            <person name="Haridas S."/>
            <person name="Chen C."/>
            <person name="Bauer D."/>
            <person name="Andreopoulos W."/>
            <person name="Pangilinan J."/>
            <person name="LaButti K."/>
            <person name="Riley R."/>
            <person name="Lipzen A."/>
            <person name="Clum A."/>
            <person name="Drula E."/>
            <person name="Henrissat B."/>
            <person name="Kohler A."/>
            <person name="Grigoriev I.V."/>
            <person name="Martin F.M."/>
            <person name="Hacquard S."/>
        </authorList>
    </citation>
    <scope>NUCLEOTIDE SEQUENCE</scope>
    <source>
        <strain evidence="5">FSSC 5 MPI-SDFR-AT-0091</strain>
    </source>
</reference>
<keyword evidence="3" id="KW-0539">Nucleus</keyword>
<dbReference type="AlphaFoldDB" id="A0A9P9RCQ1"/>
<dbReference type="GO" id="GO:0008270">
    <property type="term" value="F:zinc ion binding"/>
    <property type="evidence" value="ECO:0007669"/>
    <property type="project" value="InterPro"/>
</dbReference>
<dbReference type="InterPro" id="IPR001138">
    <property type="entry name" value="Zn2Cys6_DnaBD"/>
</dbReference>
<organism evidence="5 6">
    <name type="scientific">Fusarium solani</name>
    <name type="common">Filamentous fungus</name>
    <dbReference type="NCBI Taxonomy" id="169388"/>
    <lineage>
        <taxon>Eukaryota</taxon>
        <taxon>Fungi</taxon>
        <taxon>Dikarya</taxon>
        <taxon>Ascomycota</taxon>
        <taxon>Pezizomycotina</taxon>
        <taxon>Sordariomycetes</taxon>
        <taxon>Hypocreomycetidae</taxon>
        <taxon>Hypocreales</taxon>
        <taxon>Nectriaceae</taxon>
        <taxon>Fusarium</taxon>
        <taxon>Fusarium solani species complex</taxon>
    </lineage>
</organism>
<evidence type="ECO:0000313" key="5">
    <source>
        <dbReference type="EMBL" id="KAH7273250.1"/>
    </source>
</evidence>
<proteinExistence type="predicted"/>
<accession>A0A9P9RCQ1</accession>
<dbReference type="GO" id="GO:0003677">
    <property type="term" value="F:DNA binding"/>
    <property type="evidence" value="ECO:0007669"/>
    <property type="project" value="InterPro"/>
</dbReference>
<feature type="domain" description="Zn(2)-C6 fungal-type" evidence="4">
    <location>
        <begin position="38"/>
        <end position="69"/>
    </location>
</feature>
<dbReference type="EMBL" id="JAGTJS010000003">
    <property type="protein sequence ID" value="KAH7273250.1"/>
    <property type="molecule type" value="Genomic_DNA"/>
</dbReference>
<dbReference type="GO" id="GO:0006351">
    <property type="term" value="P:DNA-templated transcription"/>
    <property type="evidence" value="ECO:0007669"/>
    <property type="project" value="InterPro"/>
</dbReference>
<dbReference type="SMART" id="SM00066">
    <property type="entry name" value="GAL4"/>
    <property type="match status" value="1"/>
</dbReference>
<sequence>MNHANLGQLAANIMLSNHSSESGGLVENQPRRKRPVVSCNECHRRKQKCDRLQPCANCTKRDKMHLCVYTHVQEEPFLDSGGVQDLGRASNFSSWAIDSQSAAQPQLRTSSDSHQQSVSNYLGYSKNRTTGTLALIRMAGMSEHIPALSHQETTDQNSDMATRYKSLIRQLPPQRHIEVLLRSFFSEAAWYYDIIDQASFTEQLSSWNQVPYSTLSQGPFSLPPDARTFPALLFQLLAQALLFLPVKDAHVLNDLKYVPDMAYADLAIEYSDAGSAIASMLGNRDTTLAKVQAGLLRASFQKSTGFVAEAWHTLGGTIRDAQEIGLHCVGSLSLDDALDRSDAISSSKCLRDVEMRTKLWLMLHLWDGHMGVVLGRPMSTKVDFNSLMSLFEDIEGREELIQEHEGGESQRLTPFSFIFCGYRTAYRYLQDIHELESSGSSSQDKQQTVERIHAAITENMRCLPEWARANNNSNDYGHHAWLPAARETLYTEVHFTLLALHRPFIFSIPSSRDKAHKAALQILASQDRLFSMTEPREYLPFNLVFATFDAMVLIATIYILFPNENLEQLDASLRSIELYTKLMDRLHSGGRLYLQVGLDGSSVQQSASIPPDLFLGASSGELAASQFGVLPQNLAAVQPPQPLHDLILQSFSSGGELSAEQNSYTPSRQPPQNLLDDTEFWRLIGYIPD</sequence>
<dbReference type="Proteomes" id="UP000736672">
    <property type="component" value="Unassembled WGS sequence"/>
</dbReference>
<dbReference type="Gene3D" id="4.10.240.10">
    <property type="entry name" value="Zn(2)-C6 fungal-type DNA-binding domain"/>
    <property type="match status" value="1"/>
</dbReference>
<evidence type="ECO:0000256" key="1">
    <source>
        <dbReference type="ARBA" id="ARBA00004123"/>
    </source>
</evidence>
<dbReference type="CDD" id="cd12148">
    <property type="entry name" value="fungal_TF_MHR"/>
    <property type="match status" value="1"/>
</dbReference>
<keyword evidence="6" id="KW-1185">Reference proteome</keyword>
<dbReference type="SMART" id="SM00906">
    <property type="entry name" value="Fungal_trans"/>
    <property type="match status" value="1"/>
</dbReference>
<dbReference type="PANTHER" id="PTHR31001">
    <property type="entry name" value="UNCHARACTERIZED TRANSCRIPTIONAL REGULATORY PROTEIN"/>
    <property type="match status" value="1"/>
</dbReference>
<evidence type="ECO:0000259" key="4">
    <source>
        <dbReference type="PROSITE" id="PS50048"/>
    </source>
</evidence>
<dbReference type="GO" id="GO:0005634">
    <property type="term" value="C:nucleus"/>
    <property type="evidence" value="ECO:0007669"/>
    <property type="project" value="UniProtKB-SubCell"/>
</dbReference>
<dbReference type="PROSITE" id="PS50048">
    <property type="entry name" value="ZN2_CY6_FUNGAL_2"/>
    <property type="match status" value="1"/>
</dbReference>
<protein>
    <recommendedName>
        <fullName evidence="4">Zn(2)-C6 fungal-type domain-containing protein</fullName>
    </recommendedName>
</protein>
<dbReference type="InterPro" id="IPR036864">
    <property type="entry name" value="Zn2-C6_fun-type_DNA-bd_sf"/>
</dbReference>
<dbReference type="CDD" id="cd00067">
    <property type="entry name" value="GAL4"/>
    <property type="match status" value="1"/>
</dbReference>